<dbReference type="OrthoDB" id="298589at2759"/>
<name>A0A1R2AKX0_9CILI</name>
<evidence type="ECO:0000313" key="2">
    <source>
        <dbReference type="Proteomes" id="UP000187209"/>
    </source>
</evidence>
<keyword evidence="2" id="KW-1185">Reference proteome</keyword>
<accession>A0A1R2AKX0</accession>
<comment type="caution">
    <text evidence="1">The sequence shown here is derived from an EMBL/GenBank/DDBJ whole genome shotgun (WGS) entry which is preliminary data.</text>
</comment>
<evidence type="ECO:0000313" key="1">
    <source>
        <dbReference type="EMBL" id="OMJ65161.1"/>
    </source>
</evidence>
<dbReference type="EMBL" id="MPUH01002391">
    <property type="protein sequence ID" value="OMJ65161.1"/>
    <property type="molecule type" value="Genomic_DNA"/>
</dbReference>
<dbReference type="Proteomes" id="UP000187209">
    <property type="component" value="Unassembled WGS sequence"/>
</dbReference>
<dbReference type="AlphaFoldDB" id="A0A1R2AKX0"/>
<reference evidence="1 2" key="1">
    <citation type="submission" date="2016-11" db="EMBL/GenBank/DDBJ databases">
        <title>The macronuclear genome of Stentor coeruleus: a giant cell with tiny introns.</title>
        <authorList>
            <person name="Slabodnick M."/>
            <person name="Ruby J.G."/>
            <person name="Reiff S.B."/>
            <person name="Swart E.C."/>
            <person name="Gosai S."/>
            <person name="Prabakaran S."/>
            <person name="Witkowska E."/>
            <person name="Larue G.E."/>
            <person name="Fisher S."/>
            <person name="Freeman R.M."/>
            <person name="Gunawardena J."/>
            <person name="Chu W."/>
            <person name="Stover N.A."/>
            <person name="Gregory B.D."/>
            <person name="Nowacki M."/>
            <person name="Derisi J."/>
            <person name="Roy S.W."/>
            <person name="Marshall W.F."/>
            <person name="Sood P."/>
        </authorList>
    </citation>
    <scope>NUCLEOTIDE SEQUENCE [LARGE SCALE GENOMIC DNA]</scope>
    <source>
        <strain evidence="1">WM001</strain>
    </source>
</reference>
<protein>
    <submittedName>
        <fullName evidence="1">Uncharacterized protein</fullName>
    </submittedName>
</protein>
<sequence>MVSKSNIVASYIYITKNGREIEYFELEEFKHFLYNRHKTQDGILQKFIDSKGRRNSAIQMVWTPHICIFEMRENQNDLYDQRLNLYERVITYEGDQHQSQIKPFKSMELRSFMQEVGEALVEHFSIISEGQSKPTRKVLVFKKDPLNRPWLLLCTSIRCSSVSPINISCNTKFPSVINVKRTASNPRNLLNA</sequence>
<proteinExistence type="predicted"/>
<gene>
    <name evidence="1" type="ORF">SteCoe_38998</name>
</gene>
<organism evidence="1 2">
    <name type="scientific">Stentor coeruleus</name>
    <dbReference type="NCBI Taxonomy" id="5963"/>
    <lineage>
        <taxon>Eukaryota</taxon>
        <taxon>Sar</taxon>
        <taxon>Alveolata</taxon>
        <taxon>Ciliophora</taxon>
        <taxon>Postciliodesmatophora</taxon>
        <taxon>Heterotrichea</taxon>
        <taxon>Heterotrichida</taxon>
        <taxon>Stentoridae</taxon>
        <taxon>Stentor</taxon>
    </lineage>
</organism>